<protein>
    <submittedName>
        <fullName evidence="5">Helix-turn-helix domain-containing protein</fullName>
    </submittedName>
</protein>
<dbReference type="Gene3D" id="1.10.10.60">
    <property type="entry name" value="Homeodomain-like"/>
    <property type="match status" value="2"/>
</dbReference>
<dbReference type="InterPro" id="IPR018062">
    <property type="entry name" value="HTH_AraC-typ_CS"/>
</dbReference>
<evidence type="ECO:0000259" key="4">
    <source>
        <dbReference type="PROSITE" id="PS01124"/>
    </source>
</evidence>
<dbReference type="PANTHER" id="PTHR43130:SF3">
    <property type="entry name" value="HTH-TYPE TRANSCRIPTIONAL REGULATOR RV1931C"/>
    <property type="match status" value="1"/>
</dbReference>
<evidence type="ECO:0000313" key="6">
    <source>
        <dbReference type="Proteomes" id="UP000468591"/>
    </source>
</evidence>
<feature type="domain" description="HTH araC/xylS-type" evidence="4">
    <location>
        <begin position="245"/>
        <end position="343"/>
    </location>
</feature>
<sequence>MQNLTNTSDLPKRKPLILLLATPETSASVLYGLYDVLSSVGAVFPDMVKGEPEAELLDVRVISSDGRPFSCVGDVPVRPHASIAEIQSTNTVPDAVIVSDTYISIKGNPTGRYPIECAWLRSLHEAGALLTSVCSGALVLADAGVLDGCEATAHWAYRDMFHRFYPKVAFRESDALCLRDQDNGVITAGAVFAWHDLAFYLIARYCGYQHAIDTAKVFLMSEHLNGQSPYLVMTRSMDAKDAAIADCQSWIAKNYDAPNPVENMINRSGLGARTFARRFRAATGYAPMDYVQALRVEEAKQSLERDQRPVEDIAISVGYEDPASFRRLFKKRVGLTPSAYRKKFQGLSPVGAPDAR</sequence>
<dbReference type="Pfam" id="PF12833">
    <property type="entry name" value="HTH_18"/>
    <property type="match status" value="1"/>
</dbReference>
<dbReference type="PRINTS" id="PR00032">
    <property type="entry name" value="HTHARAC"/>
</dbReference>
<keyword evidence="6" id="KW-1185">Reference proteome</keyword>
<dbReference type="InterPro" id="IPR002818">
    <property type="entry name" value="DJ-1/PfpI"/>
</dbReference>
<evidence type="ECO:0000256" key="1">
    <source>
        <dbReference type="ARBA" id="ARBA00023015"/>
    </source>
</evidence>
<keyword evidence="1" id="KW-0805">Transcription regulation</keyword>
<dbReference type="SUPFAM" id="SSF46689">
    <property type="entry name" value="Homeodomain-like"/>
    <property type="match status" value="2"/>
</dbReference>
<reference evidence="5 6" key="1">
    <citation type="submission" date="2020-01" db="EMBL/GenBank/DDBJ databases">
        <title>Sulfitobacter sediminilitoris sp. nov., isolated from a tidal flat.</title>
        <authorList>
            <person name="Park S."/>
            <person name="Yoon J.-H."/>
        </authorList>
    </citation>
    <scope>NUCLEOTIDE SEQUENCE [LARGE SCALE GENOMIC DNA]</scope>
    <source>
        <strain evidence="5 6">JBTF-M27</strain>
    </source>
</reference>
<dbReference type="SMART" id="SM00342">
    <property type="entry name" value="HTH_ARAC"/>
    <property type="match status" value="1"/>
</dbReference>
<name>A0A6P0CK10_9RHOB</name>
<keyword evidence="2" id="KW-0238">DNA-binding</keyword>
<dbReference type="InterPro" id="IPR052158">
    <property type="entry name" value="INH-QAR"/>
</dbReference>
<dbReference type="RefSeq" id="WP_164355863.1">
    <property type="nucleotide sequence ID" value="NZ_JAABNT010000025.1"/>
</dbReference>
<dbReference type="GO" id="GO:0043565">
    <property type="term" value="F:sequence-specific DNA binding"/>
    <property type="evidence" value="ECO:0007669"/>
    <property type="project" value="InterPro"/>
</dbReference>
<comment type="caution">
    <text evidence="5">The sequence shown here is derived from an EMBL/GenBank/DDBJ whole genome shotgun (WGS) entry which is preliminary data.</text>
</comment>
<dbReference type="InterPro" id="IPR029062">
    <property type="entry name" value="Class_I_gatase-like"/>
</dbReference>
<dbReference type="InterPro" id="IPR018060">
    <property type="entry name" value="HTH_AraC"/>
</dbReference>
<dbReference type="PANTHER" id="PTHR43130">
    <property type="entry name" value="ARAC-FAMILY TRANSCRIPTIONAL REGULATOR"/>
    <property type="match status" value="1"/>
</dbReference>
<dbReference type="Pfam" id="PF01965">
    <property type="entry name" value="DJ-1_PfpI"/>
    <property type="match status" value="1"/>
</dbReference>
<dbReference type="InterPro" id="IPR009057">
    <property type="entry name" value="Homeodomain-like_sf"/>
</dbReference>
<dbReference type="PROSITE" id="PS00041">
    <property type="entry name" value="HTH_ARAC_FAMILY_1"/>
    <property type="match status" value="1"/>
</dbReference>
<dbReference type="InterPro" id="IPR020449">
    <property type="entry name" value="Tscrpt_reg_AraC-type_HTH"/>
</dbReference>
<dbReference type="Proteomes" id="UP000468591">
    <property type="component" value="Unassembled WGS sequence"/>
</dbReference>
<dbReference type="EMBL" id="JAABNT010000025">
    <property type="protein sequence ID" value="NEK24853.1"/>
    <property type="molecule type" value="Genomic_DNA"/>
</dbReference>
<dbReference type="SUPFAM" id="SSF52317">
    <property type="entry name" value="Class I glutamine amidotransferase-like"/>
    <property type="match status" value="1"/>
</dbReference>
<evidence type="ECO:0000256" key="3">
    <source>
        <dbReference type="ARBA" id="ARBA00023163"/>
    </source>
</evidence>
<dbReference type="Gene3D" id="3.40.50.880">
    <property type="match status" value="1"/>
</dbReference>
<keyword evidence="3" id="KW-0804">Transcription</keyword>
<evidence type="ECO:0000256" key="2">
    <source>
        <dbReference type="ARBA" id="ARBA00023125"/>
    </source>
</evidence>
<dbReference type="PROSITE" id="PS01124">
    <property type="entry name" value="HTH_ARAC_FAMILY_2"/>
    <property type="match status" value="1"/>
</dbReference>
<proteinExistence type="predicted"/>
<evidence type="ECO:0000313" key="5">
    <source>
        <dbReference type="EMBL" id="NEK24853.1"/>
    </source>
</evidence>
<dbReference type="GO" id="GO:0003700">
    <property type="term" value="F:DNA-binding transcription factor activity"/>
    <property type="evidence" value="ECO:0007669"/>
    <property type="project" value="InterPro"/>
</dbReference>
<accession>A0A6P0CK10</accession>
<gene>
    <name evidence="5" type="ORF">GV827_21000</name>
</gene>
<dbReference type="AlphaFoldDB" id="A0A6P0CK10"/>
<organism evidence="5 6">
    <name type="scientific">Sulfitobacter sediminilitoris</name>
    <dbReference type="NCBI Taxonomy" id="2698830"/>
    <lineage>
        <taxon>Bacteria</taxon>
        <taxon>Pseudomonadati</taxon>
        <taxon>Pseudomonadota</taxon>
        <taxon>Alphaproteobacteria</taxon>
        <taxon>Rhodobacterales</taxon>
        <taxon>Roseobacteraceae</taxon>
        <taxon>Sulfitobacter</taxon>
    </lineage>
</organism>